<proteinExistence type="predicted"/>
<dbReference type="EMBL" id="FOFS01000014">
    <property type="protein sequence ID" value="SER04345.1"/>
    <property type="molecule type" value="Genomic_DNA"/>
</dbReference>
<dbReference type="STRING" id="489703.SAMN04488038_114101"/>
<dbReference type="OrthoDB" id="8478578at2"/>
<gene>
    <name evidence="1" type="ORF">SAMN04488038_114101</name>
</gene>
<name>A0A1H9KZK0_9GAMM</name>
<reference evidence="1 2" key="1">
    <citation type="submission" date="2016-10" db="EMBL/GenBank/DDBJ databases">
        <authorList>
            <person name="de Groot N.N."/>
        </authorList>
    </citation>
    <scope>NUCLEOTIDE SEQUENCE [LARGE SCALE GENOMIC DNA]</scope>
    <source>
        <strain evidence="1 2">DSM 25927</strain>
    </source>
</reference>
<evidence type="ECO:0000313" key="2">
    <source>
        <dbReference type="Proteomes" id="UP000199233"/>
    </source>
</evidence>
<dbReference type="RefSeq" id="WP_093288933.1">
    <property type="nucleotide sequence ID" value="NZ_FOFS01000014.1"/>
</dbReference>
<protein>
    <submittedName>
        <fullName evidence="1">Ribonucleoside-diphosphate reductase alpha chain</fullName>
    </submittedName>
</protein>
<sequence length="256" mass="28163">MSEKKKITRIKQKIVGWSTQPAAPSANDAAPERDPRYLRIEKREDGSWESLTTKITLTSSTGPKTIYFVIGFGVVCGRVQDENVCIERPLEFFVPAGQTAAEHQWVSATMRTLSLSARGGFLAKALADLRKVSWDRGPVWFGKNKAGKGLVHDSEVAAIAWAMQQELRKRGYLDEQGQEKPLAELAAQYARLREYREALPLDNPGAATLSLPLIETPPPRSALPVLGLCPDPECRGEMVMKDGCPTCLDCGYSKCG</sequence>
<dbReference type="Proteomes" id="UP000199233">
    <property type="component" value="Unassembled WGS sequence"/>
</dbReference>
<organism evidence="1 2">
    <name type="scientific">Solimonas aquatica</name>
    <dbReference type="NCBI Taxonomy" id="489703"/>
    <lineage>
        <taxon>Bacteria</taxon>
        <taxon>Pseudomonadati</taxon>
        <taxon>Pseudomonadota</taxon>
        <taxon>Gammaproteobacteria</taxon>
        <taxon>Nevskiales</taxon>
        <taxon>Nevskiaceae</taxon>
        <taxon>Solimonas</taxon>
    </lineage>
</organism>
<dbReference type="AlphaFoldDB" id="A0A1H9KZK0"/>
<evidence type="ECO:0000313" key="1">
    <source>
        <dbReference type="EMBL" id="SER04345.1"/>
    </source>
</evidence>
<accession>A0A1H9KZK0</accession>
<keyword evidence="2" id="KW-1185">Reference proteome</keyword>